<gene>
    <name evidence="1" type="ORF">GWK47_020914</name>
</gene>
<dbReference type="EMBL" id="JACEEZ010023434">
    <property type="protein sequence ID" value="KAG0711291.1"/>
    <property type="molecule type" value="Genomic_DNA"/>
</dbReference>
<evidence type="ECO:0000313" key="2">
    <source>
        <dbReference type="Proteomes" id="UP000770661"/>
    </source>
</evidence>
<name>A0A8J4XNW4_CHIOP</name>
<evidence type="ECO:0000313" key="1">
    <source>
        <dbReference type="EMBL" id="KAG0711291.1"/>
    </source>
</evidence>
<accession>A0A8J4XNW4</accession>
<protein>
    <submittedName>
        <fullName evidence="1">Uncharacterized protein</fullName>
    </submittedName>
</protein>
<comment type="caution">
    <text evidence="1">The sequence shown here is derived from an EMBL/GenBank/DDBJ whole genome shotgun (WGS) entry which is preliminary data.</text>
</comment>
<dbReference type="AlphaFoldDB" id="A0A8J4XNW4"/>
<reference evidence="1" key="1">
    <citation type="submission" date="2020-07" db="EMBL/GenBank/DDBJ databases">
        <title>The High-quality genome of the commercially important snow crab, Chionoecetes opilio.</title>
        <authorList>
            <person name="Jeong J.-H."/>
            <person name="Ryu S."/>
        </authorList>
    </citation>
    <scope>NUCLEOTIDE SEQUENCE</scope>
    <source>
        <strain evidence="1">MADBK_172401_WGS</strain>
        <tissue evidence="1">Digestive gland</tissue>
    </source>
</reference>
<sequence length="114" mass="12701">MMEGRTDDQKEIIWRATRNGLAGRMWPAGRGLRTPAVSVDQPYMAPGTALFTALKKSQKLLRLSIICHRDMLPMDLLALEQLIQALPSLILLAVMSISTPQVAFNKLIGKLKKM</sequence>
<dbReference type="OrthoDB" id="10536812at2759"/>
<keyword evidence="2" id="KW-1185">Reference proteome</keyword>
<proteinExistence type="predicted"/>
<dbReference type="Proteomes" id="UP000770661">
    <property type="component" value="Unassembled WGS sequence"/>
</dbReference>
<organism evidence="1 2">
    <name type="scientific">Chionoecetes opilio</name>
    <name type="common">Atlantic snow crab</name>
    <name type="synonym">Cancer opilio</name>
    <dbReference type="NCBI Taxonomy" id="41210"/>
    <lineage>
        <taxon>Eukaryota</taxon>
        <taxon>Metazoa</taxon>
        <taxon>Ecdysozoa</taxon>
        <taxon>Arthropoda</taxon>
        <taxon>Crustacea</taxon>
        <taxon>Multicrustacea</taxon>
        <taxon>Malacostraca</taxon>
        <taxon>Eumalacostraca</taxon>
        <taxon>Eucarida</taxon>
        <taxon>Decapoda</taxon>
        <taxon>Pleocyemata</taxon>
        <taxon>Brachyura</taxon>
        <taxon>Eubrachyura</taxon>
        <taxon>Majoidea</taxon>
        <taxon>Majidae</taxon>
        <taxon>Chionoecetes</taxon>
    </lineage>
</organism>